<protein>
    <submittedName>
        <fullName evidence="10">MFS transporter</fullName>
    </submittedName>
</protein>
<keyword evidence="4 8" id="KW-0812">Transmembrane</keyword>
<feature type="transmembrane region" description="Helical" evidence="8">
    <location>
        <begin position="68"/>
        <end position="89"/>
    </location>
</feature>
<feature type="region of interest" description="Disordered" evidence="7">
    <location>
        <begin position="1"/>
        <end position="24"/>
    </location>
</feature>
<evidence type="ECO:0000256" key="3">
    <source>
        <dbReference type="ARBA" id="ARBA00022475"/>
    </source>
</evidence>
<feature type="transmembrane region" description="Helical" evidence="8">
    <location>
        <begin position="306"/>
        <end position="324"/>
    </location>
</feature>
<proteinExistence type="predicted"/>
<dbReference type="CDD" id="cd06173">
    <property type="entry name" value="MFS_MefA_like"/>
    <property type="match status" value="1"/>
</dbReference>
<keyword evidence="11" id="KW-1185">Reference proteome</keyword>
<evidence type="ECO:0000256" key="8">
    <source>
        <dbReference type="SAM" id="Phobius"/>
    </source>
</evidence>
<feature type="domain" description="Major facilitator superfamily (MFS) profile" evidence="9">
    <location>
        <begin position="30"/>
        <end position="420"/>
    </location>
</feature>
<evidence type="ECO:0000256" key="7">
    <source>
        <dbReference type="SAM" id="MobiDB-lite"/>
    </source>
</evidence>
<dbReference type="PANTHER" id="PTHR23513:SF11">
    <property type="entry name" value="STAPHYLOFERRIN A TRANSPORTER"/>
    <property type="match status" value="1"/>
</dbReference>
<feature type="transmembrane region" description="Helical" evidence="8">
    <location>
        <begin position="395"/>
        <end position="415"/>
    </location>
</feature>
<reference evidence="10 11" key="1">
    <citation type="submission" date="2023-08" db="EMBL/GenBank/DDBJ databases">
        <title>Bioegradation of LLDPE and BLDPE plastic by marine bacteria from coast plastic debris.</title>
        <authorList>
            <person name="Rong Z."/>
        </authorList>
    </citation>
    <scope>NUCLEOTIDE SEQUENCE [LARGE SCALE GENOMIC DNA]</scope>
    <source>
        <strain evidence="10 11">Z-2</strain>
    </source>
</reference>
<name>A0ABU2GZ13_9ACTN</name>
<keyword evidence="6 8" id="KW-0472">Membrane</keyword>
<feature type="transmembrane region" description="Helical" evidence="8">
    <location>
        <begin position="38"/>
        <end position="62"/>
    </location>
</feature>
<evidence type="ECO:0000313" key="10">
    <source>
        <dbReference type="EMBL" id="MDS1116702.1"/>
    </source>
</evidence>
<feature type="transmembrane region" description="Helical" evidence="8">
    <location>
        <begin position="237"/>
        <end position="259"/>
    </location>
</feature>
<sequence length="435" mass="44898">MTDDRAPEISDRDSSDSSDSPDSRDSVFASLHISNYRIFFAGMSVSMTGSWMQATAQAWLVLTLSGSASVLGLIVALQALPVLLIGPYAGVIADRVDRRRLLTILQAMMGLLAAVLAALTLAGVVAVWHVAILAVLLGLGHAFEQPARQAFIHQIVGKSLIRNAVTLNSVMVNAARAVGPAVAGVILTLVGAGWCFAINAVSFIAVVASLIALDGTKITRETPVPRAKGQLREGIRYVRGIPSLWIPLATMALVGTLAYNFPVTLTAAADFVFDGGPQALGFMTSAMGVGAVVGGLVVAARGTIGLRPLTLAAFGFGITIAAAALAPDLITVICALFLVGWLSVTFMSTGNATLQLNAEPQMRGRVMALWSVAFMGSTPIGGPLIGAIIEATDARVGLGVGAAACLAAALLAFIADRRSRSRLAPEPAVDGTATD</sequence>
<feature type="transmembrane region" description="Helical" evidence="8">
    <location>
        <begin position="196"/>
        <end position="216"/>
    </location>
</feature>
<evidence type="ECO:0000256" key="4">
    <source>
        <dbReference type="ARBA" id="ARBA00022692"/>
    </source>
</evidence>
<dbReference type="InterPro" id="IPR010290">
    <property type="entry name" value="TM_effector"/>
</dbReference>
<dbReference type="Pfam" id="PF05977">
    <property type="entry name" value="MFS_3"/>
    <property type="match status" value="1"/>
</dbReference>
<keyword evidence="5 8" id="KW-1133">Transmembrane helix</keyword>
<dbReference type="PROSITE" id="PS50850">
    <property type="entry name" value="MFS"/>
    <property type="match status" value="1"/>
</dbReference>
<dbReference type="InterPro" id="IPR036259">
    <property type="entry name" value="MFS_trans_sf"/>
</dbReference>
<gene>
    <name evidence="10" type="ORF">RD149_23445</name>
</gene>
<comment type="caution">
    <text evidence="10">The sequence shown here is derived from an EMBL/GenBank/DDBJ whole genome shotgun (WGS) entry which is preliminary data.</text>
</comment>
<dbReference type="Gene3D" id="1.20.1250.20">
    <property type="entry name" value="MFS general substrate transporter like domains"/>
    <property type="match status" value="1"/>
</dbReference>
<evidence type="ECO:0000259" key="9">
    <source>
        <dbReference type="PROSITE" id="PS50850"/>
    </source>
</evidence>
<dbReference type="PANTHER" id="PTHR23513">
    <property type="entry name" value="INTEGRAL MEMBRANE EFFLUX PROTEIN-RELATED"/>
    <property type="match status" value="1"/>
</dbReference>
<organism evidence="10 11">
    <name type="scientific">Gordonia westfalica</name>
    <dbReference type="NCBI Taxonomy" id="158898"/>
    <lineage>
        <taxon>Bacteria</taxon>
        <taxon>Bacillati</taxon>
        <taxon>Actinomycetota</taxon>
        <taxon>Actinomycetes</taxon>
        <taxon>Mycobacteriales</taxon>
        <taxon>Gordoniaceae</taxon>
        <taxon>Gordonia</taxon>
    </lineage>
</organism>
<evidence type="ECO:0000256" key="1">
    <source>
        <dbReference type="ARBA" id="ARBA00004651"/>
    </source>
</evidence>
<keyword evidence="3" id="KW-1003">Cell membrane</keyword>
<dbReference type="EMBL" id="JAVLUS010000032">
    <property type="protein sequence ID" value="MDS1116702.1"/>
    <property type="molecule type" value="Genomic_DNA"/>
</dbReference>
<evidence type="ECO:0000256" key="2">
    <source>
        <dbReference type="ARBA" id="ARBA00022448"/>
    </source>
</evidence>
<dbReference type="InterPro" id="IPR020846">
    <property type="entry name" value="MFS_dom"/>
</dbReference>
<evidence type="ECO:0000256" key="5">
    <source>
        <dbReference type="ARBA" id="ARBA00022989"/>
    </source>
</evidence>
<evidence type="ECO:0000313" key="11">
    <source>
        <dbReference type="Proteomes" id="UP001265083"/>
    </source>
</evidence>
<feature type="transmembrane region" description="Helical" evidence="8">
    <location>
        <begin position="330"/>
        <end position="354"/>
    </location>
</feature>
<feature type="transmembrane region" description="Helical" evidence="8">
    <location>
        <begin position="279"/>
        <end position="299"/>
    </location>
</feature>
<dbReference type="SUPFAM" id="SSF103473">
    <property type="entry name" value="MFS general substrate transporter"/>
    <property type="match status" value="1"/>
</dbReference>
<comment type="subcellular location">
    <subcellularLocation>
        <location evidence="1">Cell membrane</location>
        <topology evidence="1">Multi-pass membrane protein</topology>
    </subcellularLocation>
</comment>
<evidence type="ECO:0000256" key="6">
    <source>
        <dbReference type="ARBA" id="ARBA00023136"/>
    </source>
</evidence>
<dbReference type="Proteomes" id="UP001265083">
    <property type="component" value="Unassembled WGS sequence"/>
</dbReference>
<keyword evidence="2" id="KW-0813">Transport</keyword>
<feature type="transmembrane region" description="Helical" evidence="8">
    <location>
        <begin position="366"/>
        <end position="389"/>
    </location>
</feature>
<dbReference type="RefSeq" id="WP_310952440.1">
    <property type="nucleotide sequence ID" value="NZ_JAVLUS010000032.1"/>
</dbReference>
<accession>A0ABU2GZ13</accession>